<dbReference type="Gene3D" id="1.10.443.10">
    <property type="entry name" value="Intergrase catalytic core"/>
    <property type="match status" value="1"/>
</dbReference>
<dbReference type="CDD" id="cd00796">
    <property type="entry name" value="INT_Rci_Hp1_C"/>
    <property type="match status" value="1"/>
</dbReference>
<dbReference type="PROSITE" id="PS51898">
    <property type="entry name" value="TYR_RECOMBINASE"/>
    <property type="match status" value="1"/>
</dbReference>
<dbReference type="GO" id="GO:0015074">
    <property type="term" value="P:DNA integration"/>
    <property type="evidence" value="ECO:0007669"/>
    <property type="project" value="UniProtKB-KW"/>
</dbReference>
<dbReference type="Gene3D" id="1.10.150.130">
    <property type="match status" value="1"/>
</dbReference>
<dbReference type="Proteomes" id="UP000050556">
    <property type="component" value="Unassembled WGS sequence"/>
</dbReference>
<dbReference type="PANTHER" id="PTHR30349:SF64">
    <property type="entry name" value="PROPHAGE INTEGRASE INTD-RELATED"/>
    <property type="match status" value="1"/>
</dbReference>
<name>A0A0N8IUS8_ECOLX</name>
<reference evidence="6 7" key="1">
    <citation type="journal article" date="2015" name="Front. Microbiol.">
        <title>Genetic determinants of heat resistance in Escherichia coli.</title>
        <authorList>
            <person name="Mercer R.G."/>
            <person name="Zheng J."/>
            <person name="Garcia-Hernandez R."/>
            <person name="Ruan L."/>
            <person name="Ganzle M.G."/>
            <person name="McMullen L.M."/>
        </authorList>
    </citation>
    <scope>NUCLEOTIDE SEQUENCE [LARGE SCALE GENOMIC DNA]</scope>
    <source>
        <strain evidence="6 7">AW1.3</strain>
    </source>
</reference>
<dbReference type="InterPro" id="IPR002104">
    <property type="entry name" value="Integrase_catalytic"/>
</dbReference>
<dbReference type="PATRIC" id="fig|562.7813.peg.2967"/>
<dbReference type="Pfam" id="PF00589">
    <property type="entry name" value="Phage_integrase"/>
    <property type="match status" value="1"/>
</dbReference>
<dbReference type="InterPro" id="IPR010998">
    <property type="entry name" value="Integrase_recombinase_N"/>
</dbReference>
<keyword evidence="2" id="KW-0229">DNA integration</keyword>
<dbReference type="GO" id="GO:0003677">
    <property type="term" value="F:DNA binding"/>
    <property type="evidence" value="ECO:0007669"/>
    <property type="project" value="UniProtKB-KW"/>
</dbReference>
<proteinExistence type="inferred from homology"/>
<organism evidence="6 7">
    <name type="scientific">Escherichia coli</name>
    <dbReference type="NCBI Taxonomy" id="562"/>
    <lineage>
        <taxon>Bacteria</taxon>
        <taxon>Pseudomonadati</taxon>
        <taxon>Pseudomonadota</taxon>
        <taxon>Gammaproteobacteria</taxon>
        <taxon>Enterobacterales</taxon>
        <taxon>Enterobacteriaceae</taxon>
        <taxon>Escherichia</taxon>
    </lineage>
</organism>
<accession>A0A0N8IUS8</accession>
<evidence type="ECO:0000256" key="4">
    <source>
        <dbReference type="ARBA" id="ARBA00023172"/>
    </source>
</evidence>
<dbReference type="GO" id="GO:0006310">
    <property type="term" value="P:DNA recombination"/>
    <property type="evidence" value="ECO:0007669"/>
    <property type="project" value="UniProtKB-KW"/>
</dbReference>
<evidence type="ECO:0000256" key="2">
    <source>
        <dbReference type="ARBA" id="ARBA00022908"/>
    </source>
</evidence>
<evidence type="ECO:0000313" key="7">
    <source>
        <dbReference type="Proteomes" id="UP000050556"/>
    </source>
</evidence>
<evidence type="ECO:0000259" key="5">
    <source>
        <dbReference type="PROSITE" id="PS51898"/>
    </source>
</evidence>
<dbReference type="InterPro" id="IPR050090">
    <property type="entry name" value="Tyrosine_recombinase_XerCD"/>
</dbReference>
<dbReference type="InterPro" id="IPR011010">
    <property type="entry name" value="DNA_brk_join_enz"/>
</dbReference>
<keyword evidence="3" id="KW-0238">DNA-binding</keyword>
<dbReference type="PANTHER" id="PTHR30349">
    <property type="entry name" value="PHAGE INTEGRASE-RELATED"/>
    <property type="match status" value="1"/>
</dbReference>
<comment type="caution">
    <text evidence="6">The sequence shown here is derived from an EMBL/GenBank/DDBJ whole genome shotgun (WGS) entry which is preliminary data.</text>
</comment>
<evidence type="ECO:0000256" key="3">
    <source>
        <dbReference type="ARBA" id="ARBA00023125"/>
    </source>
</evidence>
<evidence type="ECO:0000256" key="1">
    <source>
        <dbReference type="ARBA" id="ARBA00008857"/>
    </source>
</evidence>
<comment type="similarity">
    <text evidence="1">Belongs to the 'phage' integrase family.</text>
</comment>
<protein>
    <submittedName>
        <fullName evidence="6">Integrase</fullName>
    </submittedName>
</protein>
<evidence type="ECO:0000313" key="6">
    <source>
        <dbReference type="EMBL" id="KPO16240.1"/>
    </source>
</evidence>
<feature type="domain" description="Tyr recombinase" evidence="5">
    <location>
        <begin position="180"/>
        <end position="361"/>
    </location>
</feature>
<dbReference type="EMBL" id="LDYI01000044">
    <property type="protein sequence ID" value="KPO16240.1"/>
    <property type="molecule type" value="Genomic_DNA"/>
</dbReference>
<dbReference type="InterPro" id="IPR013762">
    <property type="entry name" value="Integrase-like_cat_sf"/>
</dbReference>
<keyword evidence="4" id="KW-0233">DNA recombination</keyword>
<sequence>MSIKLRGGTWHCDFVAPDGSRVRRSLETSDKRQAQELHDRLKAEAWRVKNLGESPKKLFKEACIRWLREKSDKKSIDDDKSIISFWMLHFRETILSDITSEKIMEAVDGMENRRHRLNWEMSRDRCLRLGKPVPEYKPKLASKGTKTRHLAILRAILNMAVEWGWLDRAPKISTPRVKNGRIRWLTEEESKRLFAEIAPHFFPVVMFAITTGLRRSNVTDLEWSQVDLDKKMAWMHPDETKAGNAIGVPLNETACQILRKQQGLHKRWVFVHTKPAYRSDGTKTAAVRKMRTDSNKAWKGALKRAGISNFRFHDLRHTWASWLVQSGVSLLALKEMGGWETLEMVQRYAHLSAGHLTEHASKIDAIISRNGTNTAQEENVVYLNAR</sequence>
<dbReference type="SUPFAM" id="SSF56349">
    <property type="entry name" value="DNA breaking-rejoining enzymes"/>
    <property type="match status" value="1"/>
</dbReference>
<gene>
    <name evidence="6" type="ORF">ACU57_05565</name>
</gene>
<dbReference type="AlphaFoldDB" id="A0A0N8IUS8"/>